<dbReference type="EMBL" id="CM056777">
    <property type="protein sequence ID" value="KAJ8738047.1"/>
    <property type="molecule type" value="Genomic_DNA"/>
</dbReference>
<name>A0ACC2RD00_9NEOP</name>
<proteinExistence type="predicted"/>
<gene>
    <name evidence="1" type="ORF">PYW08_000642</name>
</gene>
<accession>A0ACC2RD00</accession>
<evidence type="ECO:0000313" key="2">
    <source>
        <dbReference type="Proteomes" id="UP001231649"/>
    </source>
</evidence>
<keyword evidence="2" id="KW-1185">Reference proteome</keyword>
<organism evidence="1 2">
    <name type="scientific">Mythimna loreyi</name>
    <dbReference type="NCBI Taxonomy" id="667449"/>
    <lineage>
        <taxon>Eukaryota</taxon>
        <taxon>Metazoa</taxon>
        <taxon>Ecdysozoa</taxon>
        <taxon>Arthropoda</taxon>
        <taxon>Hexapoda</taxon>
        <taxon>Insecta</taxon>
        <taxon>Pterygota</taxon>
        <taxon>Neoptera</taxon>
        <taxon>Endopterygota</taxon>
        <taxon>Lepidoptera</taxon>
        <taxon>Glossata</taxon>
        <taxon>Ditrysia</taxon>
        <taxon>Noctuoidea</taxon>
        <taxon>Noctuidae</taxon>
        <taxon>Noctuinae</taxon>
        <taxon>Hadenini</taxon>
        <taxon>Mythimna</taxon>
    </lineage>
</organism>
<dbReference type="Proteomes" id="UP001231649">
    <property type="component" value="Chromosome 1"/>
</dbReference>
<evidence type="ECO:0000313" key="1">
    <source>
        <dbReference type="EMBL" id="KAJ8738047.1"/>
    </source>
</evidence>
<comment type="caution">
    <text evidence="1">The sequence shown here is derived from an EMBL/GenBank/DDBJ whole genome shotgun (WGS) entry which is preliminary data.</text>
</comment>
<sequence length="1040" mass="117482">MGNVKALQRLLQESGDQGLELEDDPLDWSIQNYEAQMKRLAQAQESEKYQNHSDASEVSDELLKQTNRTRRSSSVSWVELKCRDTQSEYSYESLEEVIFEHAPESVEPLKRVKRKLTYTPESCDEPIKHNKRRKRRGSSESWDEVDHQVTTDSYSSDDVPIQKKPKHKGRSRFSSKSAKRLKKKQRKKRKVSKKAQKYKRRRLTFAASSSSDETQKPKYSDTIIEISSSSDESNKSKHRNTVFDTKSPPSKLNKPKQRNTTYIPTKSEHPDNVVGTSSTSGKSQKPKYQDTDYDTKSASSQLNKPKFRNTFVQVPSPQNWEYSDSLVGTLSSSIYRGTKSPSEEQLKPKQQHTIVKAPSISSEAHEQNDRKNIVDIPPSVPSALPKLKYRAELLEAPSTSSGLYEVKYRYTIVEESSPSGVSSVPGALPGMKHWDEILNAPSTSSGRYELKYRNTIVEESSPSGVSHNLKDRNNIVDIPSIPGALPKQEHCDELLNAPSTSSGRYELKYRNSFVKESSPSGVSSVPGALPGMKQWDELLNAPSTSSGRYELKYLNTIVEESSPSGVSHNLKDRNNFVDIPSVPGALPKQEHWDELLNAPSTSSGRYELKYLNTIVEESSPSGVSHNLKDQNNFVDIPSVPGALPKQEHWDELLNAPSTSSGRYELKYLNTIVEESSPSGVSHNLKDRNNFVDIPSVPGALPKQEHWDELLNAPSTSSGRYELKYRNSFVEESSPSGVSLNLKDRNNIVNIPSVPDALPEHWDELFNAPSTSSGRYELKYRNIIFEESSNSGESHRHKDQNTIVDTESCPNESPTPERRDTNVEGASSSNKPPILLDTVIEISSSSEELTEEKPLELLVSSDDSQLYDIKILPNNSFILDSKSSKKIVVILTFSLYSIFCASKTRTADSVYFNILPHQIRDSRNVYNYEPEDIEVANNDTVLFDTFVSVLLEVSTEQLKNVKFNIMNNYDLYQADIIDIKKAFNHIEEKYTEIVNTKLRAMLEGKRINITDHFMIDFMDVSNYILEKVLRFVEIDITTVII</sequence>
<reference evidence="1" key="1">
    <citation type="submission" date="2023-03" db="EMBL/GenBank/DDBJ databases">
        <title>Chromosome-level genomes of two armyworms, Mythimna separata and Mythimna loreyi, provide insights into the biosynthesis and reception of sex pheromones.</title>
        <authorList>
            <person name="Zhao H."/>
        </authorList>
    </citation>
    <scope>NUCLEOTIDE SEQUENCE</scope>
    <source>
        <strain evidence="1">BeijingLab</strain>
    </source>
</reference>
<protein>
    <submittedName>
        <fullName evidence="1">Uncharacterized protein</fullName>
    </submittedName>
</protein>